<dbReference type="InterPro" id="IPR032710">
    <property type="entry name" value="NTF2-like_dom_sf"/>
</dbReference>
<dbReference type="RefSeq" id="WP_170197707.1">
    <property type="nucleotide sequence ID" value="NZ_JABBNB010000055.1"/>
</dbReference>
<dbReference type="InterPro" id="IPR037401">
    <property type="entry name" value="SnoaL-like"/>
</dbReference>
<evidence type="ECO:0000259" key="1">
    <source>
        <dbReference type="Pfam" id="PF13577"/>
    </source>
</evidence>
<proteinExistence type="predicted"/>
<comment type="caution">
    <text evidence="2">The sequence shown here is derived from an EMBL/GenBank/DDBJ whole genome shotgun (WGS) entry which is preliminary data.</text>
</comment>
<keyword evidence="3" id="KW-1185">Reference proteome</keyword>
<sequence length="197" mass="22206">MTDHTDDTVALTQLILLERQSRDRNRWDVMARCLAPDAAIRLSWFTGSGADFVSASREMADRGQRSTHRMSPPVVDVRGARAVVEAGAAIELRDEFGGVEVDVTSYTRLLYRCAKRAGEWLIVGLDPVYERDTMIAVVPGQVPPLDHTQLAKHRASYRFLSYLLTTRGYPVDDGLYGDDQPDRVRLLYNEVHEWLAA</sequence>
<dbReference type="SUPFAM" id="SSF54427">
    <property type="entry name" value="NTF2-like"/>
    <property type="match status" value="1"/>
</dbReference>
<feature type="domain" description="SnoaL-like" evidence="1">
    <location>
        <begin position="6"/>
        <end position="123"/>
    </location>
</feature>
<reference evidence="2 3" key="1">
    <citation type="submission" date="2020-04" db="EMBL/GenBank/DDBJ databases">
        <title>Gordonia sp. nov. TBRC 11910.</title>
        <authorList>
            <person name="Suriyachadkun C."/>
        </authorList>
    </citation>
    <scope>NUCLEOTIDE SEQUENCE [LARGE SCALE GENOMIC DNA]</scope>
    <source>
        <strain evidence="2 3">TBRC 11910</strain>
    </source>
</reference>
<dbReference type="Pfam" id="PF13577">
    <property type="entry name" value="SnoaL_4"/>
    <property type="match status" value="1"/>
</dbReference>
<organism evidence="2 3">
    <name type="scientific">Gordonia asplenii</name>
    <dbReference type="NCBI Taxonomy" id="2725283"/>
    <lineage>
        <taxon>Bacteria</taxon>
        <taxon>Bacillati</taxon>
        <taxon>Actinomycetota</taxon>
        <taxon>Actinomycetes</taxon>
        <taxon>Mycobacteriales</taxon>
        <taxon>Gordoniaceae</taxon>
        <taxon>Gordonia</taxon>
    </lineage>
</organism>
<name>A0A848L8W3_9ACTN</name>
<gene>
    <name evidence="2" type="ORF">HH308_28695</name>
</gene>
<evidence type="ECO:0000313" key="2">
    <source>
        <dbReference type="EMBL" id="NMO05203.1"/>
    </source>
</evidence>
<dbReference type="AlphaFoldDB" id="A0A848L8W3"/>
<dbReference type="Proteomes" id="UP000550729">
    <property type="component" value="Unassembled WGS sequence"/>
</dbReference>
<evidence type="ECO:0000313" key="3">
    <source>
        <dbReference type="Proteomes" id="UP000550729"/>
    </source>
</evidence>
<accession>A0A848L8W3</accession>
<protein>
    <submittedName>
        <fullName evidence="2">Nuclear transport factor 2 family protein</fullName>
    </submittedName>
</protein>
<dbReference type="Gene3D" id="3.10.450.50">
    <property type="match status" value="1"/>
</dbReference>
<dbReference type="EMBL" id="JABBNB010000055">
    <property type="protein sequence ID" value="NMO05203.1"/>
    <property type="molecule type" value="Genomic_DNA"/>
</dbReference>